<accession>A0A172Y3S3</accession>
<dbReference type="AlphaFoldDB" id="A0A172Y3S3"/>
<name>A0A172Y3S3_9CAUL</name>
<protein>
    <recommendedName>
        <fullName evidence="4">Integrase</fullName>
    </recommendedName>
</protein>
<evidence type="ECO:0000313" key="3">
    <source>
        <dbReference type="Proteomes" id="UP000077603"/>
    </source>
</evidence>
<dbReference type="KEGG" id="bne:DA69_03330"/>
<dbReference type="EMBL" id="CP015614">
    <property type="protein sequence ID" value="ANF53864.1"/>
    <property type="molecule type" value="Genomic_DNA"/>
</dbReference>
<gene>
    <name evidence="2" type="ORF">DA69_03330</name>
</gene>
<evidence type="ECO:0000313" key="2">
    <source>
        <dbReference type="EMBL" id="ANF53864.1"/>
    </source>
</evidence>
<proteinExistence type="predicted"/>
<dbReference type="Proteomes" id="UP000077603">
    <property type="component" value="Chromosome"/>
</dbReference>
<evidence type="ECO:0008006" key="4">
    <source>
        <dbReference type="Google" id="ProtNLM"/>
    </source>
</evidence>
<reference evidence="2 3" key="1">
    <citation type="journal article" date="2014" name="Genome Announc.">
        <title>Genome Sequence of a Promising Hydrogen-Producing Facultative Anaerobic Bacterium, Brevundimonas naejangsanensis Strain B1.</title>
        <authorList>
            <person name="Su H."/>
            <person name="Zhang T."/>
            <person name="Bao M."/>
            <person name="Jiang Y."/>
            <person name="Wang Y."/>
            <person name="Tan T."/>
        </authorList>
    </citation>
    <scope>NUCLEOTIDE SEQUENCE [LARGE SCALE GENOMIC DNA]</scope>
    <source>
        <strain evidence="2 3">B1</strain>
    </source>
</reference>
<evidence type="ECO:0000256" key="1">
    <source>
        <dbReference type="SAM" id="MobiDB-lite"/>
    </source>
</evidence>
<sequence length="90" mass="9677">MLDDLDRGECPTVLQTSDGLPWTPPGNGLDSGVRRARLEADEAAKRSGRSSAGLEGLRFHDLRGTAATNSSVQACRWMMSPRSWAESSTA</sequence>
<keyword evidence="3" id="KW-1185">Reference proteome</keyword>
<organism evidence="2 3">
    <name type="scientific">Brevundimonas naejangsanensis</name>
    <dbReference type="NCBI Taxonomy" id="588932"/>
    <lineage>
        <taxon>Bacteria</taxon>
        <taxon>Pseudomonadati</taxon>
        <taxon>Pseudomonadota</taxon>
        <taxon>Alphaproteobacteria</taxon>
        <taxon>Caulobacterales</taxon>
        <taxon>Caulobacteraceae</taxon>
        <taxon>Brevundimonas</taxon>
    </lineage>
</organism>
<feature type="region of interest" description="Disordered" evidence="1">
    <location>
        <begin position="1"/>
        <end position="32"/>
    </location>
</feature>